<sequence>TTEAAIYCLLIFIGIIGNSMVLNIVFKKRNTRKVLLLCIGALALVDVLMLTLGCWQIVVTLAFGTWQLGDFICQLEGFCVFGFCCLSILLLTITAINRSFQVVDTKFYGSIFTVKRTQLFILLAYVLGILNPIQYLAFGERYTFHPGKCFCFQENKVSPSAMFYLVGYIALPIPVITVCYFRIFRTIRRHKIRVTFLRQSNNSVAGPNVEDIKATRTLFLTLMGFLCCWTPVLIIDIIDLIRGFSLQHREIYVAYTFLGTLSSCINPFIYGVMNSMFRGEYKKILRMI</sequence>
<comment type="subcellular location">
    <subcellularLocation>
        <location evidence="1">Cell membrane</location>
        <topology evidence="1">Multi-pass membrane protein</topology>
    </subcellularLocation>
</comment>
<feature type="non-terminal residue" evidence="12">
    <location>
        <position position="288"/>
    </location>
</feature>
<reference evidence="12 13" key="1">
    <citation type="journal article" date="2007" name="Science">
        <title>Sea anemone genome reveals ancestral eumetazoan gene repertoire and genomic organization.</title>
        <authorList>
            <person name="Putnam N.H."/>
            <person name="Srivastava M."/>
            <person name="Hellsten U."/>
            <person name="Dirks B."/>
            <person name="Chapman J."/>
            <person name="Salamov A."/>
            <person name="Terry A."/>
            <person name="Shapiro H."/>
            <person name="Lindquist E."/>
            <person name="Kapitonov V.V."/>
            <person name="Jurka J."/>
            <person name="Genikhovich G."/>
            <person name="Grigoriev I.V."/>
            <person name="Lucas S.M."/>
            <person name="Steele R.E."/>
            <person name="Finnerty J.R."/>
            <person name="Technau U."/>
            <person name="Martindale M.Q."/>
            <person name="Rokhsar D.S."/>
        </authorList>
    </citation>
    <scope>NUCLEOTIDE SEQUENCE [LARGE SCALE GENOMIC DNA]</scope>
    <source>
        <strain evidence="13">CH2 X CH6</strain>
    </source>
</reference>
<dbReference type="GO" id="GO:0007186">
    <property type="term" value="P:G protein-coupled receptor signaling pathway"/>
    <property type="evidence" value="ECO:0000318"/>
    <property type="project" value="GO_Central"/>
</dbReference>
<feature type="transmembrane region" description="Helical" evidence="10">
    <location>
        <begin position="253"/>
        <end position="273"/>
    </location>
</feature>
<feature type="transmembrane region" description="Helical" evidence="10">
    <location>
        <begin position="75"/>
        <end position="96"/>
    </location>
</feature>
<evidence type="ECO:0000256" key="7">
    <source>
        <dbReference type="ARBA" id="ARBA00023170"/>
    </source>
</evidence>
<evidence type="ECO:0000256" key="9">
    <source>
        <dbReference type="RuleBase" id="RU000688"/>
    </source>
</evidence>
<evidence type="ECO:0000256" key="3">
    <source>
        <dbReference type="ARBA" id="ARBA00022692"/>
    </source>
</evidence>
<dbReference type="PhylomeDB" id="A7STG8"/>
<dbReference type="FunCoup" id="A7STG8">
    <property type="interactions" value="145"/>
</dbReference>
<evidence type="ECO:0000256" key="2">
    <source>
        <dbReference type="ARBA" id="ARBA00022475"/>
    </source>
</evidence>
<evidence type="ECO:0000256" key="8">
    <source>
        <dbReference type="ARBA" id="ARBA00023224"/>
    </source>
</evidence>
<evidence type="ECO:0000256" key="1">
    <source>
        <dbReference type="ARBA" id="ARBA00004651"/>
    </source>
</evidence>
<feature type="transmembrane region" description="Helical" evidence="10">
    <location>
        <begin position="218"/>
        <end position="241"/>
    </location>
</feature>
<dbReference type="PANTHER" id="PTHR24228">
    <property type="entry name" value="B2 BRADYKININ RECEPTOR/ANGIOTENSIN II RECEPTOR"/>
    <property type="match status" value="1"/>
</dbReference>
<feature type="transmembrane region" description="Helical" evidence="10">
    <location>
        <begin position="35"/>
        <end position="63"/>
    </location>
</feature>
<dbReference type="InParanoid" id="A7STG8"/>
<dbReference type="SUPFAM" id="SSF81321">
    <property type="entry name" value="Family A G protein-coupled receptor-like"/>
    <property type="match status" value="1"/>
</dbReference>
<evidence type="ECO:0000313" key="13">
    <source>
        <dbReference type="Proteomes" id="UP000001593"/>
    </source>
</evidence>
<protein>
    <recommendedName>
        <fullName evidence="11">G-protein coupled receptors family 1 profile domain-containing protein</fullName>
    </recommendedName>
</protein>
<keyword evidence="8 9" id="KW-0807">Transducer</keyword>
<evidence type="ECO:0000256" key="4">
    <source>
        <dbReference type="ARBA" id="ARBA00022989"/>
    </source>
</evidence>
<dbReference type="AlphaFoldDB" id="A7STG8"/>
<evidence type="ECO:0000256" key="5">
    <source>
        <dbReference type="ARBA" id="ARBA00023040"/>
    </source>
</evidence>
<keyword evidence="2" id="KW-1003">Cell membrane</keyword>
<feature type="non-terminal residue" evidence="12">
    <location>
        <position position="1"/>
    </location>
</feature>
<dbReference type="HOGENOM" id="CLU_009579_3_3_1"/>
<organism evidence="12 13">
    <name type="scientific">Nematostella vectensis</name>
    <name type="common">Starlet sea anemone</name>
    <dbReference type="NCBI Taxonomy" id="45351"/>
    <lineage>
        <taxon>Eukaryota</taxon>
        <taxon>Metazoa</taxon>
        <taxon>Cnidaria</taxon>
        <taxon>Anthozoa</taxon>
        <taxon>Hexacorallia</taxon>
        <taxon>Actiniaria</taxon>
        <taxon>Edwardsiidae</taxon>
        <taxon>Nematostella</taxon>
    </lineage>
</organism>
<dbReference type="PROSITE" id="PS50262">
    <property type="entry name" value="G_PROTEIN_RECEP_F1_2"/>
    <property type="match status" value="1"/>
</dbReference>
<keyword evidence="7 9" id="KW-0675">Receptor</keyword>
<dbReference type="OMA" id="NCEELNT"/>
<evidence type="ECO:0000313" key="12">
    <source>
        <dbReference type="EMBL" id="EDO33004.1"/>
    </source>
</evidence>
<dbReference type="PROSITE" id="PS00237">
    <property type="entry name" value="G_PROTEIN_RECEP_F1_1"/>
    <property type="match status" value="1"/>
</dbReference>
<dbReference type="Proteomes" id="UP000001593">
    <property type="component" value="Unassembled WGS sequence"/>
</dbReference>
<comment type="similarity">
    <text evidence="9">Belongs to the G-protein coupled receptor 1 family.</text>
</comment>
<dbReference type="CDD" id="cd00637">
    <property type="entry name" value="7tm_classA_rhodopsin-like"/>
    <property type="match status" value="1"/>
</dbReference>
<dbReference type="EMBL" id="DS469795">
    <property type="protein sequence ID" value="EDO33004.1"/>
    <property type="molecule type" value="Genomic_DNA"/>
</dbReference>
<dbReference type="GO" id="GO:0005886">
    <property type="term" value="C:plasma membrane"/>
    <property type="evidence" value="ECO:0007669"/>
    <property type="project" value="UniProtKB-SubCell"/>
</dbReference>
<dbReference type="PANTHER" id="PTHR24228:SF59">
    <property type="entry name" value="NEUROPEPTIDE RECEPTOR 15"/>
    <property type="match status" value="1"/>
</dbReference>
<feature type="domain" description="G-protein coupled receptors family 1 profile" evidence="11">
    <location>
        <begin position="17"/>
        <end position="270"/>
    </location>
</feature>
<dbReference type="Pfam" id="PF00001">
    <property type="entry name" value="7tm_1"/>
    <property type="match status" value="1"/>
</dbReference>
<accession>A7STG8</accession>
<keyword evidence="3 9" id="KW-0812">Transmembrane</keyword>
<keyword evidence="6 10" id="KW-0472">Membrane</keyword>
<feature type="transmembrane region" description="Helical" evidence="10">
    <location>
        <begin position="162"/>
        <end position="183"/>
    </location>
</feature>
<evidence type="ECO:0000256" key="10">
    <source>
        <dbReference type="SAM" id="Phobius"/>
    </source>
</evidence>
<dbReference type="InterPro" id="IPR017452">
    <property type="entry name" value="GPCR_Rhodpsn_7TM"/>
</dbReference>
<dbReference type="STRING" id="45351.A7STG8"/>
<evidence type="ECO:0000256" key="6">
    <source>
        <dbReference type="ARBA" id="ARBA00023136"/>
    </source>
</evidence>
<evidence type="ECO:0000259" key="11">
    <source>
        <dbReference type="PROSITE" id="PS50262"/>
    </source>
</evidence>
<name>A7STG8_NEMVE</name>
<keyword evidence="4 10" id="KW-1133">Transmembrane helix</keyword>
<keyword evidence="13" id="KW-1185">Reference proteome</keyword>
<dbReference type="GO" id="GO:0004930">
    <property type="term" value="F:G protein-coupled receptor activity"/>
    <property type="evidence" value="ECO:0007669"/>
    <property type="project" value="UniProtKB-KW"/>
</dbReference>
<feature type="transmembrane region" description="Helical" evidence="10">
    <location>
        <begin position="6"/>
        <end position="26"/>
    </location>
</feature>
<dbReference type="PRINTS" id="PR00237">
    <property type="entry name" value="GPCRRHODOPSN"/>
</dbReference>
<proteinExistence type="inferred from homology"/>
<dbReference type="Gene3D" id="1.20.1070.10">
    <property type="entry name" value="Rhodopsin 7-helix transmembrane proteins"/>
    <property type="match status" value="1"/>
</dbReference>
<keyword evidence="5 9" id="KW-0297">G-protein coupled receptor</keyword>
<feature type="transmembrane region" description="Helical" evidence="10">
    <location>
        <begin position="117"/>
        <end position="138"/>
    </location>
</feature>
<gene>
    <name evidence="12" type="ORF">NEMVEDRAFT_v1g2167</name>
</gene>
<dbReference type="InterPro" id="IPR000276">
    <property type="entry name" value="GPCR_Rhodpsn"/>
</dbReference>